<keyword evidence="4" id="KW-1000">Mitochondrion outer membrane</keyword>
<dbReference type="AlphaFoldDB" id="A0A9N9WN16"/>
<dbReference type="Pfam" id="PF14852">
    <property type="entry name" value="Fis1_TPR_N"/>
    <property type="match status" value="1"/>
</dbReference>
<dbReference type="GO" id="GO:0000422">
    <property type="term" value="P:autophagy of mitochondrion"/>
    <property type="evidence" value="ECO:0007669"/>
    <property type="project" value="TreeGrafter"/>
</dbReference>
<keyword evidence="11" id="KW-1185">Reference proteome</keyword>
<dbReference type="OrthoDB" id="421154at2759"/>
<evidence type="ECO:0000256" key="7">
    <source>
        <dbReference type="ARBA" id="ARBA00023136"/>
    </source>
</evidence>
<dbReference type="InterPro" id="IPR016543">
    <property type="entry name" value="Fis1"/>
</dbReference>
<dbReference type="InterPro" id="IPR028061">
    <property type="entry name" value="Fis1_TPR_C"/>
</dbReference>
<reference evidence="10" key="1">
    <citation type="submission" date="2022-01" db="EMBL/GenBank/DDBJ databases">
        <authorList>
            <person name="King R."/>
        </authorList>
    </citation>
    <scope>NUCLEOTIDE SEQUENCE</scope>
</reference>
<keyword evidence="8" id="KW-0802">TPR repeat</keyword>
<dbReference type="Proteomes" id="UP001153620">
    <property type="component" value="Chromosome 1"/>
</dbReference>
<name>A0A9N9WN16_9DIPT</name>
<dbReference type="Pfam" id="PF14853">
    <property type="entry name" value="Fis1_TPR_C"/>
    <property type="match status" value="1"/>
</dbReference>
<accession>A0A9N9WN16</accession>
<dbReference type="GO" id="GO:0005741">
    <property type="term" value="C:mitochondrial outer membrane"/>
    <property type="evidence" value="ECO:0007669"/>
    <property type="project" value="UniProtKB-SubCell"/>
</dbReference>
<evidence type="ECO:0000256" key="2">
    <source>
        <dbReference type="ARBA" id="ARBA00008937"/>
    </source>
</evidence>
<evidence type="ECO:0000256" key="3">
    <source>
        <dbReference type="ARBA" id="ARBA00022692"/>
    </source>
</evidence>
<dbReference type="SUPFAM" id="SSF48452">
    <property type="entry name" value="TPR-like"/>
    <property type="match status" value="1"/>
</dbReference>
<evidence type="ECO:0000313" key="11">
    <source>
        <dbReference type="Proteomes" id="UP001153620"/>
    </source>
</evidence>
<dbReference type="GO" id="GO:0005778">
    <property type="term" value="C:peroxisomal membrane"/>
    <property type="evidence" value="ECO:0007669"/>
    <property type="project" value="TreeGrafter"/>
</dbReference>
<dbReference type="InterPro" id="IPR033745">
    <property type="entry name" value="Fis1_cytosol"/>
</dbReference>
<evidence type="ECO:0000256" key="5">
    <source>
        <dbReference type="ARBA" id="ARBA00022989"/>
    </source>
</evidence>
<evidence type="ECO:0000256" key="9">
    <source>
        <dbReference type="SAM" id="Phobius"/>
    </source>
</evidence>
<dbReference type="GO" id="GO:0000266">
    <property type="term" value="P:mitochondrial fission"/>
    <property type="evidence" value="ECO:0007669"/>
    <property type="project" value="InterPro"/>
</dbReference>
<comment type="subcellular location">
    <subcellularLocation>
        <location evidence="1">Mitochondrion outer membrane</location>
        <topology evidence="1">Single-pass membrane protein</topology>
    </subcellularLocation>
</comment>
<dbReference type="InterPro" id="IPR011990">
    <property type="entry name" value="TPR-like_helical_dom_sf"/>
</dbReference>
<dbReference type="Gene3D" id="1.25.40.10">
    <property type="entry name" value="Tetratricopeptide repeat domain"/>
    <property type="match status" value="1"/>
</dbReference>
<reference evidence="10" key="2">
    <citation type="submission" date="2022-10" db="EMBL/GenBank/DDBJ databases">
        <authorList>
            <consortium name="ENA_rothamsted_submissions"/>
            <consortium name="culmorum"/>
            <person name="King R."/>
        </authorList>
    </citation>
    <scope>NUCLEOTIDE SEQUENCE</scope>
</reference>
<dbReference type="PIRSF" id="PIRSF008835">
    <property type="entry name" value="TPR_repeat_11_Fis1"/>
    <property type="match status" value="1"/>
</dbReference>
<dbReference type="PROSITE" id="PS50005">
    <property type="entry name" value="TPR"/>
    <property type="match status" value="1"/>
</dbReference>
<dbReference type="InterPro" id="IPR028058">
    <property type="entry name" value="Fis1_TPR_N"/>
</dbReference>
<keyword evidence="3 9" id="KW-0812">Transmembrane</keyword>
<evidence type="ECO:0000256" key="1">
    <source>
        <dbReference type="ARBA" id="ARBA00004572"/>
    </source>
</evidence>
<keyword evidence="7 9" id="KW-0472">Membrane</keyword>
<evidence type="ECO:0000256" key="4">
    <source>
        <dbReference type="ARBA" id="ARBA00022787"/>
    </source>
</evidence>
<feature type="repeat" description="TPR" evidence="8">
    <location>
        <begin position="84"/>
        <end position="117"/>
    </location>
</feature>
<dbReference type="GO" id="GO:0016559">
    <property type="term" value="P:peroxisome fission"/>
    <property type="evidence" value="ECO:0007669"/>
    <property type="project" value="TreeGrafter"/>
</dbReference>
<organism evidence="10 11">
    <name type="scientific">Chironomus riparius</name>
    <dbReference type="NCBI Taxonomy" id="315576"/>
    <lineage>
        <taxon>Eukaryota</taxon>
        <taxon>Metazoa</taxon>
        <taxon>Ecdysozoa</taxon>
        <taxon>Arthropoda</taxon>
        <taxon>Hexapoda</taxon>
        <taxon>Insecta</taxon>
        <taxon>Pterygota</taxon>
        <taxon>Neoptera</taxon>
        <taxon>Endopterygota</taxon>
        <taxon>Diptera</taxon>
        <taxon>Nematocera</taxon>
        <taxon>Chironomoidea</taxon>
        <taxon>Chironomidae</taxon>
        <taxon>Chironominae</taxon>
        <taxon>Chironomus</taxon>
    </lineage>
</organism>
<evidence type="ECO:0000256" key="8">
    <source>
        <dbReference type="PROSITE-ProRule" id="PRU00339"/>
    </source>
</evidence>
<dbReference type="CDD" id="cd12212">
    <property type="entry name" value="Fis1"/>
    <property type="match status" value="1"/>
</dbReference>
<evidence type="ECO:0008006" key="12">
    <source>
        <dbReference type="Google" id="ProtNLM"/>
    </source>
</evidence>
<dbReference type="InterPro" id="IPR019734">
    <property type="entry name" value="TPR_rpt"/>
</dbReference>
<evidence type="ECO:0000256" key="6">
    <source>
        <dbReference type="ARBA" id="ARBA00023128"/>
    </source>
</evidence>
<dbReference type="PANTHER" id="PTHR13247">
    <property type="entry name" value="TETRATRICOPEPTIDE REPEAT PROTEIN 11 TPR REPEAT PROTEIN 11"/>
    <property type="match status" value="1"/>
</dbReference>
<keyword evidence="5 9" id="KW-1133">Transmembrane helix</keyword>
<feature type="transmembrane region" description="Helical" evidence="9">
    <location>
        <begin position="139"/>
        <end position="160"/>
    </location>
</feature>
<comment type="similarity">
    <text evidence="2">Belongs to the FIS1 family.</text>
</comment>
<gene>
    <name evidence="10" type="ORF">CHIRRI_LOCUS506</name>
</gene>
<proteinExistence type="inferred from homology"/>
<protein>
    <recommendedName>
        <fullName evidence="12">Mitochondrial fission 1 protein</fullName>
    </recommendedName>
</protein>
<dbReference type="PANTHER" id="PTHR13247:SF0">
    <property type="entry name" value="MITOCHONDRIAL FISSION 1 PROTEIN"/>
    <property type="match status" value="1"/>
</dbReference>
<dbReference type="EMBL" id="OU895877">
    <property type="protein sequence ID" value="CAG9797508.1"/>
    <property type="molecule type" value="Genomic_DNA"/>
</dbReference>
<sequence>MFGAFGKQETPKEMEEILNDTITPQELEKFEKVYMKELKDKKCVTAKTQFEYAWCLVRSKYGADINNGVKIFEGLCKDDPDNKRDHIYYLAIAYTRMKDYTTAQKYVQAFLEIEPNNMQVMLLDEHIEKELNKEFKKDAAIAGGALLVLGGLLGVGFALAKKYHDKKKPDEEVRKNEPAN</sequence>
<keyword evidence="6" id="KW-0496">Mitochondrion</keyword>
<evidence type="ECO:0000313" key="10">
    <source>
        <dbReference type="EMBL" id="CAG9797508.1"/>
    </source>
</evidence>
<dbReference type="GO" id="GO:0043653">
    <property type="term" value="P:mitochondrial fragmentation involved in apoptotic process"/>
    <property type="evidence" value="ECO:0007669"/>
    <property type="project" value="TreeGrafter"/>
</dbReference>